<dbReference type="Proteomes" id="UP000240527">
    <property type="component" value="Chromosome"/>
</dbReference>
<keyword evidence="2" id="KW-1185">Reference proteome</keyword>
<accession>A0ABN5IR57</accession>
<dbReference type="EMBL" id="CP027850">
    <property type="protein sequence ID" value="AVQ01171.1"/>
    <property type="molecule type" value="Genomic_DNA"/>
</dbReference>
<dbReference type="RefSeq" id="WP_106907060.1">
    <property type="nucleotide sequence ID" value="NZ_CP027850.1"/>
</dbReference>
<proteinExistence type="predicted"/>
<evidence type="ECO:0000313" key="2">
    <source>
        <dbReference type="Proteomes" id="UP000240527"/>
    </source>
</evidence>
<gene>
    <name evidence="1" type="ORF">B7G68_04430</name>
</gene>
<reference evidence="1 2" key="1">
    <citation type="journal article" date="2015" name="Biotechnol. Bioeng.">
        <title>Genome sequence and phenotypic characterization of Caulobacter segnis.</title>
        <authorList>
            <person name="Patel S."/>
            <person name="Fletcher B."/>
            <person name="Scott D.C."/>
            <person name="Ely B."/>
        </authorList>
    </citation>
    <scope>NUCLEOTIDE SEQUENCE [LARGE SCALE GENOMIC DNA]</scope>
    <source>
        <strain evidence="1 2">TK0059</strain>
    </source>
</reference>
<name>A0ABN5IR57_9CAUL</name>
<protein>
    <submittedName>
        <fullName evidence="1">Uncharacterized protein</fullName>
    </submittedName>
</protein>
<organism evidence="1 2">
    <name type="scientific">Caulobacter segnis</name>
    <dbReference type="NCBI Taxonomy" id="88688"/>
    <lineage>
        <taxon>Bacteria</taxon>
        <taxon>Pseudomonadati</taxon>
        <taxon>Pseudomonadota</taxon>
        <taxon>Alphaproteobacteria</taxon>
        <taxon>Caulobacterales</taxon>
        <taxon>Caulobacteraceae</taxon>
        <taxon>Caulobacter</taxon>
    </lineage>
</organism>
<evidence type="ECO:0000313" key="1">
    <source>
        <dbReference type="EMBL" id="AVQ01171.1"/>
    </source>
</evidence>
<sequence length="34" mass="3872">MRYRSSTRRFANYLSPRVGDDRARLASGSARKGI</sequence>